<evidence type="ECO:0000313" key="4">
    <source>
        <dbReference type="Proteomes" id="UP001310594"/>
    </source>
</evidence>
<feature type="compositionally biased region" description="Low complexity" evidence="2">
    <location>
        <begin position="384"/>
        <end position="403"/>
    </location>
</feature>
<name>A0AAN7ZWA0_9PEZI</name>
<dbReference type="AlphaFoldDB" id="A0AAN7ZWA0"/>
<dbReference type="PANTHER" id="PTHR44103">
    <property type="entry name" value="PROPROTEIN CONVERTASE P"/>
    <property type="match status" value="1"/>
</dbReference>
<evidence type="ECO:0000256" key="2">
    <source>
        <dbReference type="SAM" id="MobiDB-lite"/>
    </source>
</evidence>
<feature type="compositionally biased region" description="Low complexity" evidence="2">
    <location>
        <begin position="557"/>
        <end position="570"/>
    </location>
</feature>
<dbReference type="SUPFAM" id="SSF69318">
    <property type="entry name" value="Integrin alpha N-terminal domain"/>
    <property type="match status" value="1"/>
</dbReference>
<dbReference type="Proteomes" id="UP001310594">
    <property type="component" value="Unassembled WGS sequence"/>
</dbReference>
<evidence type="ECO:0000313" key="3">
    <source>
        <dbReference type="EMBL" id="KAK5707629.1"/>
    </source>
</evidence>
<dbReference type="PANTHER" id="PTHR44103:SF1">
    <property type="entry name" value="PROPROTEIN CONVERTASE P"/>
    <property type="match status" value="1"/>
</dbReference>
<proteinExistence type="predicted"/>
<feature type="region of interest" description="Disordered" evidence="2">
    <location>
        <begin position="384"/>
        <end position="408"/>
    </location>
</feature>
<feature type="region of interest" description="Disordered" evidence="2">
    <location>
        <begin position="739"/>
        <end position="764"/>
    </location>
</feature>
<accession>A0AAN7ZWA0</accession>
<organism evidence="3 4">
    <name type="scientific">Elasticomyces elasticus</name>
    <dbReference type="NCBI Taxonomy" id="574655"/>
    <lineage>
        <taxon>Eukaryota</taxon>
        <taxon>Fungi</taxon>
        <taxon>Dikarya</taxon>
        <taxon>Ascomycota</taxon>
        <taxon>Pezizomycotina</taxon>
        <taxon>Dothideomycetes</taxon>
        <taxon>Dothideomycetidae</taxon>
        <taxon>Mycosphaerellales</taxon>
        <taxon>Teratosphaeriaceae</taxon>
        <taxon>Elasticomyces</taxon>
    </lineage>
</organism>
<protein>
    <submittedName>
        <fullName evidence="3">Uncharacterized protein</fullName>
    </submittedName>
</protein>
<gene>
    <name evidence="3" type="ORF">LTR97_000167</name>
</gene>
<reference evidence="3" key="1">
    <citation type="submission" date="2023-08" db="EMBL/GenBank/DDBJ databases">
        <title>Black Yeasts Isolated from many extreme environments.</title>
        <authorList>
            <person name="Coleine C."/>
            <person name="Stajich J.E."/>
            <person name="Selbmann L."/>
        </authorList>
    </citation>
    <scope>NUCLEOTIDE SEQUENCE</scope>
    <source>
        <strain evidence="3">CCFEE 5810</strain>
    </source>
</reference>
<dbReference type="InterPro" id="IPR013517">
    <property type="entry name" value="FG-GAP"/>
</dbReference>
<keyword evidence="1" id="KW-0732">Signal</keyword>
<dbReference type="EMBL" id="JAVRQU010000001">
    <property type="protein sequence ID" value="KAK5707629.1"/>
    <property type="molecule type" value="Genomic_DNA"/>
</dbReference>
<sequence length="977" mass="102979">MAGATEHSNRVHRHTGWDFVDLNGDHKDDLVWVDGNGQVTTWINRRGWSVGLGPAWVSHGVTHQGSGSAVNLTWGASLGSGRADYALSSIQNGNVYVERWKNQDQGGTMDMTGSGSDDYVFINSSGAITLFENDHNWGYWIPWGVIYNAQHTRPEIHLADFTGDGKCDILLVDRDSGATTVIQNNYDSSGFHFTNLGVQSGAAICTEAYGYNKHDRGVRWSDIDGDGRADFLCMSPNGLITGYLNKGPNNMVDLGQVKKSEGKERANIMLADINGDGRDDYLFIDSINGSVTAWMNGGQIESSGSAYQWNWKGVVATGAFTRGACIEFGKLYGLGRADYIAVEPASNKAWTWFNVCPEGAGAVAPSLPSAAPVAPIPVQPGSTGLSTTTATLSDGESPTSTKGSGSGGAISTGGSGYVTIDPDLWVEPVASQTVQCYPPCTYVMPPYTLGTPTTFSFPPIVTALTIGGYETVTQTITGYITTLSRYAISILTTTITIPAVTTSVISWFDITVTSNSTILYLVPSITQTSYIITEPRTFYSTTRAPATRTFYPPPWPGSTVPPTLTTPKSTQLSTTTTVQGGRTVHHTRGAPGPLCTRAFGCGSHCNPLLSACSPCWFFCDGPPSLDGLDPGSPVFPGNPGEPDDENGCETSTYSDCSTVCAQATPTSCKTSCITSFICDGESTETSSCVLLPTATNTFVWPTTDADLPQLGGGGLFGSIYLGAMSTSASFSPTRLKGDTTVDPLTDPVTANPTTKSASPTTTKPATTRTTTIYVLSTKTTTLTSRYTSALGFLRVSANIRTQVLANALFQAASTTPPQSAATLAPRANIVLSDYNLNYYPRLTGTTSNIDPCTAGNFYVYGVGTPTPKSWYDFPATVAFVSTISLNNGIKLSSCSYTNPAAPSVGVGGKVFCGASTYQCSLYTGGGAVQYCNPDELAAGYLTTMEVLAECGVSTTSASVVTTTTVVTVATSISTIVS</sequence>
<dbReference type="Pfam" id="PF13517">
    <property type="entry name" value="FG-GAP_3"/>
    <property type="match status" value="1"/>
</dbReference>
<dbReference type="InterPro" id="IPR028994">
    <property type="entry name" value="Integrin_alpha_N"/>
</dbReference>
<comment type="caution">
    <text evidence="3">The sequence shown here is derived from an EMBL/GenBank/DDBJ whole genome shotgun (WGS) entry which is preliminary data.</text>
</comment>
<feature type="region of interest" description="Disordered" evidence="2">
    <location>
        <begin position="550"/>
        <end position="570"/>
    </location>
</feature>
<evidence type="ECO:0000256" key="1">
    <source>
        <dbReference type="ARBA" id="ARBA00022729"/>
    </source>
</evidence>